<gene>
    <name evidence="2" type="ORF">H9831_14415</name>
</gene>
<evidence type="ECO:0000256" key="1">
    <source>
        <dbReference type="SAM" id="SignalP"/>
    </source>
</evidence>
<comment type="caution">
    <text evidence="2">The sequence shown here is derived from an EMBL/GenBank/DDBJ whole genome shotgun (WGS) entry which is preliminary data.</text>
</comment>
<organism evidence="2 3">
    <name type="scientific">Candidatus Eisenbergiella pullistercoris</name>
    <dbReference type="NCBI Taxonomy" id="2838555"/>
    <lineage>
        <taxon>Bacteria</taxon>
        <taxon>Bacillati</taxon>
        <taxon>Bacillota</taxon>
        <taxon>Clostridia</taxon>
        <taxon>Lachnospirales</taxon>
        <taxon>Lachnospiraceae</taxon>
        <taxon>Eisenbergiella</taxon>
    </lineage>
</organism>
<evidence type="ECO:0000313" key="3">
    <source>
        <dbReference type="Proteomes" id="UP000824007"/>
    </source>
</evidence>
<dbReference type="EMBL" id="DXDD01000176">
    <property type="protein sequence ID" value="HIY61844.1"/>
    <property type="molecule type" value="Genomic_DNA"/>
</dbReference>
<dbReference type="Proteomes" id="UP000824007">
    <property type="component" value="Unassembled WGS sequence"/>
</dbReference>
<protein>
    <submittedName>
        <fullName evidence="2">Uncharacterized protein</fullName>
    </submittedName>
</protein>
<name>A0A9D1YS29_9FIRM</name>
<reference evidence="2" key="2">
    <citation type="submission" date="2021-04" db="EMBL/GenBank/DDBJ databases">
        <authorList>
            <person name="Gilroy R."/>
        </authorList>
    </citation>
    <scope>NUCLEOTIDE SEQUENCE</scope>
    <source>
        <strain evidence="2">ChiSxjej3B15-24422</strain>
    </source>
</reference>
<evidence type="ECO:0000313" key="2">
    <source>
        <dbReference type="EMBL" id="HIY61844.1"/>
    </source>
</evidence>
<sequence>MFRIRDGIKRNQKKTAALLLAGTLAASALSPISALAAPVSGEGSIQMEEEVLSLGLGETGSAEVEYALAGGFADMAVLTADPSIAVAVLTDNGDGTAKMTAAAAAPGTTVAAVYRISNPAVVDYITIRSGLAEDGEVYTQMTGTSLVTVYDDRMVYYNSTLTGRNGASVAIAGMEIERESGLDCLRVTGTLLSGDSKTPGMNTFYADFYDAAGELIRRQALYTRDPLSGSRMELEWYIPEGCARIVLE</sequence>
<feature type="chain" id="PRO_5038447431" evidence="1">
    <location>
        <begin position="37"/>
        <end position="248"/>
    </location>
</feature>
<feature type="signal peptide" evidence="1">
    <location>
        <begin position="1"/>
        <end position="36"/>
    </location>
</feature>
<accession>A0A9D1YS29</accession>
<dbReference type="AlphaFoldDB" id="A0A9D1YS29"/>
<reference evidence="2" key="1">
    <citation type="journal article" date="2021" name="PeerJ">
        <title>Extensive microbial diversity within the chicken gut microbiome revealed by metagenomics and culture.</title>
        <authorList>
            <person name="Gilroy R."/>
            <person name="Ravi A."/>
            <person name="Getino M."/>
            <person name="Pursley I."/>
            <person name="Horton D.L."/>
            <person name="Alikhan N.F."/>
            <person name="Baker D."/>
            <person name="Gharbi K."/>
            <person name="Hall N."/>
            <person name="Watson M."/>
            <person name="Adriaenssens E.M."/>
            <person name="Foster-Nyarko E."/>
            <person name="Jarju S."/>
            <person name="Secka A."/>
            <person name="Antonio M."/>
            <person name="Oren A."/>
            <person name="Chaudhuri R.R."/>
            <person name="La Ragione R."/>
            <person name="Hildebrand F."/>
            <person name="Pallen M.J."/>
        </authorList>
    </citation>
    <scope>NUCLEOTIDE SEQUENCE</scope>
    <source>
        <strain evidence="2">ChiSxjej3B15-24422</strain>
    </source>
</reference>
<keyword evidence="1" id="KW-0732">Signal</keyword>
<proteinExistence type="predicted"/>